<dbReference type="AlphaFoldDB" id="A0A238D132"/>
<name>A0A238D132_THIDL</name>
<sequence length="290" mass="31666">MTAPQNPGQDPAFTDALGQSFAPAGQDARIASLVPSLTETLFDLGLGPQIVARTGFCVHPADAVRDVPKVGGTKDVNLARLRRLAPTHVLVNVDENTRDTVQALREFVPQVLVTHPQDPHDNLALFDLLGGVFGAAPGVRARARAQGDALRAVLQTCQTQSWTPRRVLYLIWREPWMTVARDTYISRTLASVGWQTLPQTTGGDGLQAPGALRYPAFSWDAPWIRDVDLVLLSTEPYRFGPSHAGEVRRLLDARGSHAEVRLIDGEWCAWYGSRAVRSLPRLAALARTLG</sequence>
<dbReference type="PROSITE" id="PS50983">
    <property type="entry name" value="FE_B12_PBP"/>
    <property type="match status" value="1"/>
</dbReference>
<protein>
    <submittedName>
        <fullName evidence="3">Putative ABC-type Fe3+-hydroxamate transport system, periplasmic component</fullName>
    </submittedName>
</protein>
<proteinExistence type="predicted"/>
<accession>A0A238D132</accession>
<dbReference type="InterPro" id="IPR050902">
    <property type="entry name" value="ABC_Transporter_SBP"/>
</dbReference>
<evidence type="ECO:0000313" key="3">
    <source>
        <dbReference type="EMBL" id="SBP86929.1"/>
    </source>
</evidence>
<evidence type="ECO:0000313" key="4">
    <source>
        <dbReference type="Proteomes" id="UP000214566"/>
    </source>
</evidence>
<dbReference type="InterPro" id="IPR002491">
    <property type="entry name" value="ABC_transptr_periplasmic_BD"/>
</dbReference>
<dbReference type="NCBIfam" id="NF038402">
    <property type="entry name" value="TroA_like"/>
    <property type="match status" value="1"/>
</dbReference>
<dbReference type="EMBL" id="FLMQ01000045">
    <property type="protein sequence ID" value="SBP86929.1"/>
    <property type="molecule type" value="Genomic_DNA"/>
</dbReference>
<dbReference type="PANTHER" id="PTHR30535">
    <property type="entry name" value="VITAMIN B12-BINDING PROTEIN"/>
    <property type="match status" value="1"/>
</dbReference>
<gene>
    <name evidence="3" type="ORF">THIARS_50177</name>
</gene>
<evidence type="ECO:0000256" key="1">
    <source>
        <dbReference type="ARBA" id="ARBA00022729"/>
    </source>
</evidence>
<keyword evidence="1" id="KW-0732">Signal</keyword>
<dbReference type="Pfam" id="PF01497">
    <property type="entry name" value="Peripla_BP_2"/>
    <property type="match status" value="1"/>
</dbReference>
<dbReference type="PANTHER" id="PTHR30535:SF35">
    <property type="entry name" value="PERIPLASMIC BINDING PROTEIN"/>
    <property type="match status" value="1"/>
</dbReference>
<reference evidence="3 4" key="1">
    <citation type="submission" date="2016-06" db="EMBL/GenBank/DDBJ databases">
        <authorList>
            <person name="Kjaerup R.B."/>
            <person name="Dalgaard T.S."/>
            <person name="Juul-Madsen H.R."/>
        </authorList>
    </citation>
    <scope>NUCLEOTIDE SEQUENCE [LARGE SCALE GENOMIC DNA]</scope>
    <source>
        <strain evidence="3 4">DSM 16361</strain>
    </source>
</reference>
<dbReference type="Gene3D" id="3.40.50.1980">
    <property type="entry name" value="Nitrogenase molybdenum iron protein domain"/>
    <property type="match status" value="2"/>
</dbReference>
<dbReference type="RefSeq" id="WP_094159349.1">
    <property type="nucleotide sequence ID" value="NZ_LT592170.1"/>
</dbReference>
<dbReference type="Proteomes" id="UP000214566">
    <property type="component" value="Unassembled WGS sequence"/>
</dbReference>
<keyword evidence="4" id="KW-1185">Reference proteome</keyword>
<dbReference type="InterPro" id="IPR054828">
    <property type="entry name" value="Vit_B12_bind_prot"/>
</dbReference>
<dbReference type="SUPFAM" id="SSF53807">
    <property type="entry name" value="Helical backbone' metal receptor"/>
    <property type="match status" value="1"/>
</dbReference>
<organism evidence="3 4">
    <name type="scientific">Thiomonas delicata</name>
    <name type="common">Thiomonas cuprina</name>
    <dbReference type="NCBI Taxonomy" id="364030"/>
    <lineage>
        <taxon>Bacteria</taxon>
        <taxon>Pseudomonadati</taxon>
        <taxon>Pseudomonadota</taxon>
        <taxon>Betaproteobacteria</taxon>
        <taxon>Burkholderiales</taxon>
        <taxon>Thiomonas</taxon>
    </lineage>
</organism>
<feature type="domain" description="Fe/B12 periplasmic-binding" evidence="2">
    <location>
        <begin position="29"/>
        <end position="290"/>
    </location>
</feature>
<evidence type="ECO:0000259" key="2">
    <source>
        <dbReference type="PROSITE" id="PS50983"/>
    </source>
</evidence>